<feature type="region of interest" description="Disordered" evidence="1">
    <location>
        <begin position="1"/>
        <end position="41"/>
    </location>
</feature>
<dbReference type="KEGG" id="dze:Dd1591_4115"/>
<dbReference type="AlphaFoldDB" id="C6CQ34"/>
<proteinExistence type="predicted"/>
<evidence type="ECO:0000256" key="1">
    <source>
        <dbReference type="SAM" id="MobiDB-lite"/>
    </source>
</evidence>
<dbReference type="HOGENOM" id="CLU_3269173_0_0_6"/>
<accession>C6CQ34</accession>
<sequence length="41" mass="4473">MKLGGNLNGFISRQGYKGEEEHPGNSPWSGSPITSREKRVA</sequence>
<evidence type="ECO:0000313" key="2">
    <source>
        <dbReference type="EMBL" id="ACT08911.1"/>
    </source>
</evidence>
<protein>
    <submittedName>
        <fullName evidence="2">Uncharacterized protein</fullName>
    </submittedName>
</protein>
<dbReference type="EMBL" id="CP001655">
    <property type="protein sequence ID" value="ACT08911.1"/>
    <property type="molecule type" value="Genomic_DNA"/>
</dbReference>
<organism evidence="2 3">
    <name type="scientific">Dickeya chrysanthemi (strain Ech1591)</name>
    <name type="common">Dickeya zeae (strain Ech1591)</name>
    <dbReference type="NCBI Taxonomy" id="561229"/>
    <lineage>
        <taxon>Bacteria</taxon>
        <taxon>Pseudomonadati</taxon>
        <taxon>Pseudomonadota</taxon>
        <taxon>Gammaproteobacteria</taxon>
        <taxon>Enterobacterales</taxon>
        <taxon>Pectobacteriaceae</taxon>
        <taxon>Dickeya</taxon>
    </lineage>
</organism>
<dbReference type="Proteomes" id="UP000002735">
    <property type="component" value="Chromosome"/>
</dbReference>
<reference evidence="2 3" key="1">
    <citation type="submission" date="2009-06" db="EMBL/GenBank/DDBJ databases">
        <title>Complete sequence of Dickeya zeae Ech1591.</title>
        <authorList>
            <consortium name="US DOE Joint Genome Institute"/>
            <person name="Lucas S."/>
            <person name="Copeland A."/>
            <person name="Lapidus A."/>
            <person name="Glavina del Rio T."/>
            <person name="Tice H."/>
            <person name="Bruce D."/>
            <person name="Goodwin L."/>
            <person name="Pitluck S."/>
            <person name="Chertkov O."/>
            <person name="Brettin T."/>
            <person name="Detter J.C."/>
            <person name="Han C."/>
            <person name="Larimer F."/>
            <person name="Land M."/>
            <person name="Hauser L."/>
            <person name="Kyrpides N."/>
            <person name="Ovchinnikova G."/>
            <person name="Balakrishnan V."/>
            <person name="Glasner J."/>
            <person name="Perna N.T."/>
        </authorList>
    </citation>
    <scope>NUCLEOTIDE SEQUENCE [LARGE SCALE GENOMIC DNA]</scope>
    <source>
        <strain evidence="2 3">Ech1591</strain>
    </source>
</reference>
<evidence type="ECO:0000313" key="3">
    <source>
        <dbReference type="Proteomes" id="UP000002735"/>
    </source>
</evidence>
<gene>
    <name evidence="2" type="ordered locus">Dd1591_4115</name>
</gene>
<name>C6CQ34_DICC1</name>